<proteinExistence type="predicted"/>
<evidence type="ECO:0000313" key="2">
    <source>
        <dbReference type="Proteomes" id="UP000065807"/>
    </source>
</evidence>
<reference evidence="2" key="2">
    <citation type="journal article" date="2016" name="Int. J. Syst. Evol. Microbiol.">
        <title>Complete genome sequence and cell structure of Limnochorda pilosa, a Gram-negative spore-former within the phylum Firmicutes.</title>
        <authorList>
            <person name="Watanabe M."/>
            <person name="Kojima H."/>
            <person name="Fukui M."/>
        </authorList>
    </citation>
    <scope>NUCLEOTIDE SEQUENCE [LARGE SCALE GENOMIC DNA]</scope>
    <source>
        <strain evidence="2">HC45</strain>
    </source>
</reference>
<keyword evidence="2" id="KW-1185">Reference proteome</keyword>
<dbReference type="KEGG" id="lpil:LIP_1900"/>
<dbReference type="AlphaFoldDB" id="A0A0K2SKV5"/>
<organism evidence="1 2">
    <name type="scientific">Limnochorda pilosa</name>
    <dbReference type="NCBI Taxonomy" id="1555112"/>
    <lineage>
        <taxon>Bacteria</taxon>
        <taxon>Bacillati</taxon>
        <taxon>Bacillota</taxon>
        <taxon>Limnochordia</taxon>
        <taxon>Limnochordales</taxon>
        <taxon>Limnochordaceae</taxon>
        <taxon>Limnochorda</taxon>
    </lineage>
</organism>
<gene>
    <name evidence="1" type="ORF">LIP_1900</name>
</gene>
<accession>A0A0K2SKV5</accession>
<reference evidence="2" key="1">
    <citation type="submission" date="2015-07" db="EMBL/GenBank/DDBJ databases">
        <title>Complete genome sequence and phylogenetic analysis of Limnochorda pilosa.</title>
        <authorList>
            <person name="Watanabe M."/>
            <person name="Kojima H."/>
            <person name="Fukui M."/>
        </authorList>
    </citation>
    <scope>NUCLEOTIDE SEQUENCE [LARGE SCALE GENOMIC DNA]</scope>
    <source>
        <strain evidence="2">HC45</strain>
    </source>
</reference>
<dbReference type="STRING" id="1555112.LIP_1900"/>
<dbReference type="Proteomes" id="UP000065807">
    <property type="component" value="Chromosome"/>
</dbReference>
<sequence>MRRASLVGALAAWAFLQVFLGLLPFPSAQAVAPPQPDPSSAASPAPLRAPVDAARSAGPVLFRLWLLDVGFAPFRTSAVFASPTSEAAAEPSQLLVRGLLLSAGYLLLPVDEFQVLAAQAAEAILTFSREEASGGLREGVQKGQVTSLGSLATYPGHPTTLTMRRAVPFLTPDEVPFPLHASGSATAFPIQSTLTLEVEPQTTGLDGRVTSRVRFEAEHLGRRLVFDATLPLDRTPTPIAGLLIQRTEELSVGPFVIDRNTHPRLAALAVTAEPVALGPAPSGEEADALSAEDAILPPLSRAPAVRPAAGRITATASLAPFVAEVVAWFGPLPDASEPSSADDTLGLVLARTAEQQLLTLDTSWRWADSARLTLSLESWNPAAGTKEGVAEGWIGLHGTLARRLELVGGAFLGPRPTRWYVGLSETTAPSSSLELRAAYLLQVSGGAFAEVTSGRLLSLGALDPAWEVAAGWHPGPWRLDLTLSRPPGDVDQVELRLARQLVSGEKPGLAPGLEAGVRYRWPVEELEYRLGLRFRTWE</sequence>
<name>A0A0K2SKV5_LIMPI</name>
<evidence type="ECO:0000313" key="1">
    <source>
        <dbReference type="EMBL" id="BAS27741.1"/>
    </source>
</evidence>
<protein>
    <submittedName>
        <fullName evidence="1">Uncharacterized protein</fullName>
    </submittedName>
</protein>
<dbReference type="EMBL" id="AP014924">
    <property type="protein sequence ID" value="BAS27741.1"/>
    <property type="molecule type" value="Genomic_DNA"/>
</dbReference>